<evidence type="ECO:0000313" key="9">
    <source>
        <dbReference type="Proteomes" id="UP000029734"/>
    </source>
</evidence>
<reference evidence="8 9" key="2">
    <citation type="submission" date="2014-10" db="EMBL/GenBank/DDBJ databases">
        <title>Comparative genomics of the Paenibacillus odorifer group.</title>
        <authorList>
            <person name="Tsai Y.-C."/>
            <person name="Martin N."/>
            <person name="Korlach J."/>
            <person name="Wiedmann M."/>
        </authorList>
    </citation>
    <scope>NUCLEOTIDE SEQUENCE [LARGE SCALE GENOMIC DNA]</scope>
    <source>
        <strain evidence="8 9">DSM 18334</strain>
    </source>
</reference>
<dbReference type="Pfam" id="PF14824">
    <property type="entry name" value="Sirohm_synth_M"/>
    <property type="match status" value="1"/>
</dbReference>
<dbReference type="STRING" id="268407.PWYN_27775"/>
<keyword evidence="4" id="KW-0520">NAD</keyword>
<gene>
    <name evidence="8" type="ORF">PWYN_27775</name>
</gene>
<evidence type="ECO:0000256" key="5">
    <source>
        <dbReference type="ARBA" id="ARBA00023244"/>
    </source>
</evidence>
<comment type="catalytic activity">
    <reaction evidence="6">
        <text>precorrin-2 + NAD(+) = sirohydrochlorin + NADH + 2 H(+)</text>
        <dbReference type="Rhea" id="RHEA:15613"/>
        <dbReference type="ChEBI" id="CHEBI:15378"/>
        <dbReference type="ChEBI" id="CHEBI:57540"/>
        <dbReference type="ChEBI" id="CHEBI:57945"/>
        <dbReference type="ChEBI" id="CHEBI:58351"/>
        <dbReference type="ChEBI" id="CHEBI:58827"/>
        <dbReference type="EC" id="1.3.1.76"/>
    </reaction>
</comment>
<dbReference type="RefSeq" id="WP_036658347.1">
    <property type="nucleotide sequence ID" value="NZ_JQCR01000003.1"/>
</dbReference>
<dbReference type="Pfam" id="PF13241">
    <property type="entry name" value="NAD_binding_7"/>
    <property type="match status" value="1"/>
</dbReference>
<dbReference type="SUPFAM" id="SSF75615">
    <property type="entry name" value="Siroheme synthase middle domains-like"/>
    <property type="match status" value="1"/>
</dbReference>
<dbReference type="OrthoDB" id="9773765at2"/>
<dbReference type="InterPro" id="IPR028281">
    <property type="entry name" value="Sirohaem_synthase_central"/>
</dbReference>
<dbReference type="InterPro" id="IPR036291">
    <property type="entry name" value="NAD(P)-bd_dom_sf"/>
</dbReference>
<evidence type="ECO:0000256" key="4">
    <source>
        <dbReference type="ARBA" id="ARBA00023027"/>
    </source>
</evidence>
<dbReference type="AlphaFoldDB" id="A0A098M8E5"/>
<dbReference type="eggNOG" id="COG1648">
    <property type="taxonomic scope" value="Bacteria"/>
</dbReference>
<reference evidence="8 9" key="1">
    <citation type="submission" date="2014-08" db="EMBL/GenBank/DDBJ databases">
        <authorList>
            <person name="den Bakker H.C."/>
        </authorList>
    </citation>
    <scope>NUCLEOTIDE SEQUENCE [LARGE SCALE GENOMIC DNA]</scope>
    <source>
        <strain evidence="8 9">DSM 18334</strain>
    </source>
</reference>
<comment type="caution">
    <text evidence="8">The sequence shown here is derived from an EMBL/GenBank/DDBJ whole genome shotgun (WGS) entry which is preliminary data.</text>
</comment>
<evidence type="ECO:0000256" key="3">
    <source>
        <dbReference type="ARBA" id="ARBA00023002"/>
    </source>
</evidence>
<sequence>MTVYLPIMLDCHGQRCVVIGGGRIAERKVLGLLEAGASVTVVSPSITDGLAKLAEESALTWSKRVYAPGDIRGAFLVYAASNDVEVNRKVAEEAHAYGIPVNVASEAERGSFITPGVVRRGRLTVAVSTSGAGPGAAAEIRGLLEETLGEEYGPYLEFLHHMRTEIKQREESHEVRSRLLRKLGTLDVLNKIRQGTFIEWSPEAVEAWIAHHREE</sequence>
<dbReference type="EC" id="1.3.1.76" evidence="2"/>
<dbReference type="GO" id="GO:0019354">
    <property type="term" value="P:siroheme biosynthetic process"/>
    <property type="evidence" value="ECO:0007669"/>
    <property type="project" value="UniProtKB-UniPathway"/>
</dbReference>
<dbReference type="Gene3D" id="3.40.50.720">
    <property type="entry name" value="NAD(P)-binding Rossmann-like Domain"/>
    <property type="match status" value="1"/>
</dbReference>
<name>A0A098M8E5_9BACL</name>
<evidence type="ECO:0000256" key="2">
    <source>
        <dbReference type="ARBA" id="ARBA00012400"/>
    </source>
</evidence>
<dbReference type="SUPFAM" id="SSF51735">
    <property type="entry name" value="NAD(P)-binding Rossmann-fold domains"/>
    <property type="match status" value="1"/>
</dbReference>
<feature type="domain" description="Siroheme synthase central" evidence="7">
    <location>
        <begin position="120"/>
        <end position="146"/>
    </location>
</feature>
<evidence type="ECO:0000256" key="1">
    <source>
        <dbReference type="ARBA" id="ARBA00005010"/>
    </source>
</evidence>
<dbReference type="GO" id="GO:0004325">
    <property type="term" value="F:ferrochelatase activity"/>
    <property type="evidence" value="ECO:0007669"/>
    <property type="project" value="InterPro"/>
</dbReference>
<accession>A0A098M8E5</accession>
<keyword evidence="9" id="KW-1185">Reference proteome</keyword>
<dbReference type="EMBL" id="JQCR01000003">
    <property type="protein sequence ID" value="KGE18318.1"/>
    <property type="molecule type" value="Genomic_DNA"/>
</dbReference>
<protein>
    <recommendedName>
        <fullName evidence="2">precorrin-2 dehydrogenase</fullName>
        <ecNumber evidence="2">1.3.1.76</ecNumber>
    </recommendedName>
</protein>
<dbReference type="PANTHER" id="PTHR35330:SF1">
    <property type="entry name" value="SIROHEME BIOSYNTHESIS PROTEIN MET8"/>
    <property type="match status" value="1"/>
</dbReference>
<proteinExistence type="predicted"/>
<organism evidence="8 9">
    <name type="scientific">Paenibacillus wynnii</name>
    <dbReference type="NCBI Taxonomy" id="268407"/>
    <lineage>
        <taxon>Bacteria</taxon>
        <taxon>Bacillati</taxon>
        <taxon>Bacillota</taxon>
        <taxon>Bacilli</taxon>
        <taxon>Bacillales</taxon>
        <taxon>Paenibacillaceae</taxon>
        <taxon>Paenibacillus</taxon>
    </lineage>
</organism>
<dbReference type="Gene3D" id="1.10.8.610">
    <property type="entry name" value="SirC, precorrin-2 dehydrogenase, C-terminal helical domain-like"/>
    <property type="match status" value="1"/>
</dbReference>
<dbReference type="InterPro" id="IPR006367">
    <property type="entry name" value="Sirohaem_synthase_N"/>
</dbReference>
<evidence type="ECO:0000313" key="8">
    <source>
        <dbReference type="EMBL" id="KGE18318.1"/>
    </source>
</evidence>
<keyword evidence="5" id="KW-0627">Porphyrin biosynthesis</keyword>
<dbReference type="InterPro" id="IPR042518">
    <property type="entry name" value="SirC_C"/>
</dbReference>
<dbReference type="GO" id="GO:0043115">
    <property type="term" value="F:precorrin-2 dehydrogenase activity"/>
    <property type="evidence" value="ECO:0007669"/>
    <property type="project" value="UniProtKB-EC"/>
</dbReference>
<dbReference type="InterPro" id="IPR028161">
    <property type="entry name" value="Met8-like"/>
</dbReference>
<dbReference type="PANTHER" id="PTHR35330">
    <property type="entry name" value="SIROHEME BIOSYNTHESIS PROTEIN MET8"/>
    <property type="match status" value="1"/>
</dbReference>
<dbReference type="Proteomes" id="UP000029734">
    <property type="component" value="Unassembled WGS sequence"/>
</dbReference>
<evidence type="ECO:0000259" key="7">
    <source>
        <dbReference type="Pfam" id="PF14824"/>
    </source>
</evidence>
<dbReference type="NCBIfam" id="TIGR01470">
    <property type="entry name" value="cysG_Nterm"/>
    <property type="match status" value="1"/>
</dbReference>
<dbReference type="UniPathway" id="UPA00262">
    <property type="reaction ID" value="UER00222"/>
</dbReference>
<comment type="pathway">
    <text evidence="1">Porphyrin-containing compound metabolism; siroheme biosynthesis; sirohydrochlorin from precorrin-2: step 1/1.</text>
</comment>
<keyword evidence="3" id="KW-0560">Oxidoreductase</keyword>
<evidence type="ECO:0000256" key="6">
    <source>
        <dbReference type="ARBA" id="ARBA00047561"/>
    </source>
</evidence>